<feature type="domain" description="EGF-like" evidence="8">
    <location>
        <begin position="597"/>
        <end position="632"/>
    </location>
</feature>
<dbReference type="PROSITE" id="PS00022">
    <property type="entry name" value="EGF_1"/>
    <property type="match status" value="3"/>
</dbReference>
<dbReference type="PROSITE" id="PS50025">
    <property type="entry name" value="LAM_G_DOMAIN"/>
    <property type="match status" value="3"/>
</dbReference>
<dbReference type="SMART" id="SM00181">
    <property type="entry name" value="EGF"/>
    <property type="match status" value="4"/>
</dbReference>
<dbReference type="InterPro" id="IPR009030">
    <property type="entry name" value="Growth_fac_rcpt_cys_sf"/>
</dbReference>
<comment type="caution">
    <text evidence="9">The sequence shown here is derived from an EMBL/GenBank/DDBJ whole genome shotgun (WGS) entry which is preliminary data.</text>
</comment>
<keyword evidence="2" id="KW-0677">Repeat</keyword>
<dbReference type="Pfam" id="PF00054">
    <property type="entry name" value="Laminin_G_1"/>
    <property type="match status" value="3"/>
</dbReference>
<feature type="disulfide bond" evidence="5">
    <location>
        <begin position="856"/>
        <end position="883"/>
    </location>
</feature>
<feature type="chain" id="PRO_5035875250" evidence="6">
    <location>
        <begin position="24"/>
        <end position="886"/>
    </location>
</feature>
<dbReference type="PROSITE" id="PS50026">
    <property type="entry name" value="EGF_3"/>
    <property type="match status" value="3"/>
</dbReference>
<feature type="domain" description="Laminin G" evidence="7">
    <location>
        <begin position="199"/>
        <end position="378"/>
    </location>
</feature>
<feature type="domain" description="Laminin G" evidence="7">
    <location>
        <begin position="421"/>
        <end position="600"/>
    </location>
</feature>
<feature type="domain" description="EGF-like" evidence="8">
    <location>
        <begin position="158"/>
        <end position="194"/>
    </location>
</feature>
<evidence type="ECO:0000256" key="2">
    <source>
        <dbReference type="ARBA" id="ARBA00022737"/>
    </source>
</evidence>
<keyword evidence="6" id="KW-0732">Signal</keyword>
<dbReference type="OrthoDB" id="10014052at2759"/>
<dbReference type="Pfam" id="PF02210">
    <property type="entry name" value="Laminin_G_2"/>
    <property type="match status" value="1"/>
</dbReference>
<evidence type="ECO:0000259" key="8">
    <source>
        <dbReference type="PROSITE" id="PS50026"/>
    </source>
</evidence>
<protein>
    <submittedName>
        <fullName evidence="9">Pikachurin</fullName>
    </submittedName>
</protein>
<feature type="disulfide bond" evidence="4">
    <location>
        <begin position="406"/>
        <end position="415"/>
    </location>
</feature>
<evidence type="ECO:0000256" key="4">
    <source>
        <dbReference type="PROSITE-ProRule" id="PRU00076"/>
    </source>
</evidence>
<dbReference type="PANTHER" id="PTHR15036:SF85">
    <property type="entry name" value="SP2353, ISOFORM A"/>
    <property type="match status" value="1"/>
</dbReference>
<evidence type="ECO:0000256" key="5">
    <source>
        <dbReference type="PROSITE-ProRule" id="PRU00122"/>
    </source>
</evidence>
<dbReference type="InterPro" id="IPR001881">
    <property type="entry name" value="EGF-like_Ca-bd_dom"/>
</dbReference>
<evidence type="ECO:0000313" key="9">
    <source>
        <dbReference type="EMBL" id="CAG2191114.1"/>
    </source>
</evidence>
<name>A0A8S3Q5J7_MYTED</name>
<dbReference type="Pfam" id="PF00008">
    <property type="entry name" value="EGF"/>
    <property type="match status" value="1"/>
</dbReference>
<evidence type="ECO:0000256" key="1">
    <source>
        <dbReference type="ARBA" id="ARBA00022536"/>
    </source>
</evidence>
<evidence type="ECO:0000259" key="7">
    <source>
        <dbReference type="PROSITE" id="PS50025"/>
    </source>
</evidence>
<dbReference type="InterPro" id="IPR000742">
    <property type="entry name" value="EGF"/>
</dbReference>
<accession>A0A8S3Q5J7</accession>
<gene>
    <name evidence="9" type="ORF">MEDL_6348</name>
</gene>
<dbReference type="Pfam" id="PF12661">
    <property type="entry name" value="hEGF"/>
    <property type="match status" value="2"/>
</dbReference>
<keyword evidence="1 4" id="KW-0245">EGF-like domain</keyword>
<feature type="domain" description="Laminin G" evidence="7">
    <location>
        <begin position="639"/>
        <end position="883"/>
    </location>
</feature>
<dbReference type="SMART" id="SM00179">
    <property type="entry name" value="EGF_CA"/>
    <property type="match status" value="4"/>
</dbReference>
<dbReference type="Gene3D" id="2.10.25.10">
    <property type="entry name" value="Laminin"/>
    <property type="match status" value="4"/>
</dbReference>
<evidence type="ECO:0000256" key="3">
    <source>
        <dbReference type="ARBA" id="ARBA00023157"/>
    </source>
</evidence>
<feature type="disulfide bond" evidence="4">
    <location>
        <begin position="184"/>
        <end position="193"/>
    </location>
</feature>
<evidence type="ECO:0000313" key="10">
    <source>
        <dbReference type="Proteomes" id="UP000683360"/>
    </source>
</evidence>
<organism evidence="9 10">
    <name type="scientific">Mytilus edulis</name>
    <name type="common">Blue mussel</name>
    <dbReference type="NCBI Taxonomy" id="6550"/>
    <lineage>
        <taxon>Eukaryota</taxon>
        <taxon>Metazoa</taxon>
        <taxon>Spiralia</taxon>
        <taxon>Lophotrochozoa</taxon>
        <taxon>Mollusca</taxon>
        <taxon>Bivalvia</taxon>
        <taxon>Autobranchia</taxon>
        <taxon>Pteriomorphia</taxon>
        <taxon>Mytilida</taxon>
        <taxon>Mytiloidea</taxon>
        <taxon>Mytilidae</taxon>
        <taxon>Mytilinae</taxon>
        <taxon>Mytilus</taxon>
    </lineage>
</organism>
<dbReference type="SUPFAM" id="SSF49899">
    <property type="entry name" value="Concanavalin A-like lectins/glucanases"/>
    <property type="match status" value="4"/>
</dbReference>
<keyword evidence="3 4" id="KW-1015">Disulfide bond</keyword>
<dbReference type="InterPro" id="IPR001791">
    <property type="entry name" value="Laminin_G"/>
</dbReference>
<dbReference type="PROSITE" id="PS01186">
    <property type="entry name" value="EGF_2"/>
    <property type="match status" value="3"/>
</dbReference>
<sequence>MAKIFEGTLIFVCFITLFTFLECEIHEAFFSGDCKKATTFCKHECIDIDKGFICKCHSGYQLQKDGQSCQRISGYQFIGSNGISVDTHHLSSVQSIPSSQQHNLVHSEANNQISYNKLTLKNENHNVILGTKVDTFSPVQDHVELGATGHLAPLAIMRPPTCDEIICQNGGHCVARGPAAKCDCLLGFGGRYCDKNVPVKYPKFSGDGYMAFPVLTDGYKQFEVKLNIRPDRSNGLILFSGEKKNAESDFFSIALMDGFVEFRYDCGTGMAVIKSKDRVDIGDWNMVTVKRVGNEGSLKLNDHDMIQGLSQGAYSRLTLRLKLYLGGYIDMHSIAERVGVTQSFVGCIQSMNINNEQYDMRQVTSFGQAELGLNVGECSSEECLGVTCQNGGLCTATSADKHVCLCLLGWTGELCQQRIEIHVPYFGGHSFVRHPGLERSSLSFTEIEMVFKPISWEGLILYNGYTNDRKGDFISLAMREGHLEFKFDLGTGPGVLRSIQHVTLNEWHHVKVTRTGLQGIMEIDNQLRVEGNAEGGFTQLTLLQDLYIGGHENFDQISKLANLTSSYTGCIQKMIINGRPLEVVSDAREGINIDNCDHPCVDQPCLNAGECQPDKGEYNCYCPLGYHGSDCEDIIEEKIDAAHFSGHSYLKYSEKDIIERLVNGNKIDVQMKIKPETKDGLLFWSGKHYPLTSSSDFFALGFTNGALILRYNLGGGEVKITYNSTNLFDGKWHDIRVQRDKTDSFIMVDNSQVVEGSSPGRYTILNTNQRLFIGKFIMVDNSQVVEVSSPGSYTILNTNQRLYIGKFMMVDNSQVVEVSSPGSYTILNTNQRLYIGGMPEVSQNSLNKFTSGFHGCIKDLMLAEDYLFNLVDHAESGRNVHSCQTL</sequence>
<dbReference type="GO" id="GO:0005509">
    <property type="term" value="F:calcium ion binding"/>
    <property type="evidence" value="ECO:0007669"/>
    <property type="project" value="InterPro"/>
</dbReference>
<dbReference type="EMBL" id="CAJPWZ010000353">
    <property type="protein sequence ID" value="CAG2191114.1"/>
    <property type="molecule type" value="Genomic_DNA"/>
</dbReference>
<feature type="disulfide bond" evidence="4">
    <location>
        <begin position="622"/>
        <end position="631"/>
    </location>
</feature>
<dbReference type="Gene3D" id="2.60.120.200">
    <property type="match status" value="4"/>
</dbReference>
<feature type="signal peptide" evidence="6">
    <location>
        <begin position="1"/>
        <end position="23"/>
    </location>
</feature>
<dbReference type="AlphaFoldDB" id="A0A8S3Q5J7"/>
<proteinExistence type="predicted"/>
<dbReference type="CDD" id="cd00110">
    <property type="entry name" value="LamG"/>
    <property type="match status" value="3"/>
</dbReference>
<dbReference type="CDD" id="cd00054">
    <property type="entry name" value="EGF_CA"/>
    <property type="match status" value="2"/>
</dbReference>
<dbReference type="InterPro" id="IPR013032">
    <property type="entry name" value="EGF-like_CS"/>
</dbReference>
<dbReference type="SMART" id="SM00282">
    <property type="entry name" value="LamG"/>
    <property type="match status" value="3"/>
</dbReference>
<reference evidence="9" key="1">
    <citation type="submission" date="2021-03" db="EMBL/GenBank/DDBJ databases">
        <authorList>
            <person name="Bekaert M."/>
        </authorList>
    </citation>
    <scope>NUCLEOTIDE SEQUENCE</scope>
</reference>
<dbReference type="Proteomes" id="UP000683360">
    <property type="component" value="Unassembled WGS sequence"/>
</dbReference>
<keyword evidence="10" id="KW-1185">Reference proteome</keyword>
<comment type="caution">
    <text evidence="4">Lacks conserved residue(s) required for the propagation of feature annotation.</text>
</comment>
<evidence type="ECO:0000256" key="6">
    <source>
        <dbReference type="SAM" id="SignalP"/>
    </source>
</evidence>
<dbReference type="InterPro" id="IPR013320">
    <property type="entry name" value="ConA-like_dom_sf"/>
</dbReference>
<dbReference type="PANTHER" id="PTHR15036">
    <property type="entry name" value="PIKACHURIN-LIKE PROTEIN"/>
    <property type="match status" value="1"/>
</dbReference>
<dbReference type="InterPro" id="IPR050372">
    <property type="entry name" value="Neurexin-related_CASP"/>
</dbReference>
<feature type="domain" description="EGF-like" evidence="8">
    <location>
        <begin position="379"/>
        <end position="416"/>
    </location>
</feature>
<dbReference type="SUPFAM" id="SSF57184">
    <property type="entry name" value="Growth factor receptor domain"/>
    <property type="match status" value="1"/>
</dbReference>
<dbReference type="GO" id="GO:0016020">
    <property type="term" value="C:membrane"/>
    <property type="evidence" value="ECO:0007669"/>
    <property type="project" value="UniProtKB-SubCell"/>
</dbReference>